<dbReference type="RefSeq" id="WP_271323123.1">
    <property type="nucleotide sequence ID" value="NZ_JAAGKO020000040.1"/>
</dbReference>
<protein>
    <recommendedName>
        <fullName evidence="2">Ig-like domain-containing protein</fullName>
    </recommendedName>
</protein>
<dbReference type="PROSITE" id="PS50835">
    <property type="entry name" value="IG_LIKE"/>
    <property type="match status" value="1"/>
</dbReference>
<organism evidence="3 4">
    <name type="scientific">Streptantibioticus silvisoli</name>
    <dbReference type="NCBI Taxonomy" id="2705255"/>
    <lineage>
        <taxon>Bacteria</taxon>
        <taxon>Bacillati</taxon>
        <taxon>Actinomycetota</taxon>
        <taxon>Actinomycetes</taxon>
        <taxon>Kitasatosporales</taxon>
        <taxon>Streptomycetaceae</taxon>
        <taxon>Streptantibioticus</taxon>
    </lineage>
</organism>
<gene>
    <name evidence="3" type="ORF">POF43_023795</name>
</gene>
<dbReference type="InterPro" id="IPR007110">
    <property type="entry name" value="Ig-like_dom"/>
</dbReference>
<name>A0ABT6W4N0_9ACTN</name>
<reference evidence="3 4" key="1">
    <citation type="submission" date="2023-05" db="EMBL/GenBank/DDBJ databases">
        <title>Streptantibioticus silvisoli sp. nov., acidotolerant actinomycetes 1 from pine litter.</title>
        <authorList>
            <person name="Swiecimska M."/>
            <person name="Golinska P."/>
            <person name="Sangal V."/>
            <person name="Wachnowicz B."/>
            <person name="Goodfellow M."/>
        </authorList>
    </citation>
    <scope>NUCLEOTIDE SEQUENCE [LARGE SCALE GENOMIC DNA]</scope>
    <source>
        <strain evidence="3 4">SL54</strain>
    </source>
</reference>
<feature type="domain" description="Ig-like" evidence="2">
    <location>
        <begin position="1"/>
        <end position="64"/>
    </location>
</feature>
<evidence type="ECO:0000313" key="4">
    <source>
        <dbReference type="Proteomes" id="UP001156398"/>
    </source>
</evidence>
<dbReference type="Proteomes" id="UP001156398">
    <property type="component" value="Unassembled WGS sequence"/>
</dbReference>
<keyword evidence="4" id="KW-1185">Reference proteome</keyword>
<evidence type="ECO:0000313" key="3">
    <source>
        <dbReference type="EMBL" id="MDI5965711.1"/>
    </source>
</evidence>
<accession>A0ABT6W4N0</accession>
<comment type="caution">
    <text evidence="3">The sequence shown here is derived from an EMBL/GenBank/DDBJ whole genome shotgun (WGS) entry which is preliminary data.</text>
</comment>
<evidence type="ECO:0000256" key="1">
    <source>
        <dbReference type="SAM" id="MobiDB-lite"/>
    </source>
</evidence>
<dbReference type="EMBL" id="JAAGKO020000040">
    <property type="protein sequence ID" value="MDI5965711.1"/>
    <property type="molecule type" value="Genomic_DNA"/>
</dbReference>
<sequence length="114" mass="11886">MSLPCAAVGGCSNPAAVVWTRRPTAAELVEIAATQPEYAPPPTEDTVTVPVYACTVHAISMDLAAHVHESICTAPNPPDLPGCNCTPEPLPDDPDPQDVTAATVLPDHWQPPNA</sequence>
<evidence type="ECO:0000259" key="2">
    <source>
        <dbReference type="PROSITE" id="PS50835"/>
    </source>
</evidence>
<proteinExistence type="predicted"/>
<feature type="region of interest" description="Disordered" evidence="1">
    <location>
        <begin position="82"/>
        <end position="114"/>
    </location>
</feature>